<name>A0A1G8CNM6_PSEOR</name>
<evidence type="ECO:0000259" key="1">
    <source>
        <dbReference type="Pfam" id="PF02900"/>
    </source>
</evidence>
<dbReference type="Gene3D" id="3.40.830.10">
    <property type="entry name" value="LigB-like"/>
    <property type="match status" value="1"/>
</dbReference>
<dbReference type="OrthoDB" id="8673673at2"/>
<dbReference type="SUPFAM" id="SSF53213">
    <property type="entry name" value="LigB-like"/>
    <property type="match status" value="1"/>
</dbReference>
<proteinExistence type="predicted"/>
<gene>
    <name evidence="2" type="ORF">SAMN05216377_12317</name>
</gene>
<protein>
    <submittedName>
        <fullName evidence="2">2,3-dihydroxyphenylpropionate 1,2-dioxygenase</fullName>
    </submittedName>
</protein>
<keyword evidence="2" id="KW-0560">Oxidoreductase</keyword>
<dbReference type="Pfam" id="PF02900">
    <property type="entry name" value="LigB"/>
    <property type="match status" value="1"/>
</dbReference>
<sequence>MASELALCCMSHSPLLHTADPGESVAHAVADALREARAFAEAFDPELVVIFGPDHYQGFRYELMPPFCVGTAATAIGDYGTSAGDLDVPQALADDLIAHLLNADLDVAMSEKMVVDHGLSQPLELLFGSSAARPVIPVFLNSVAEPLGPLRRVRRLGQAAGEWAARLDRRVLFVGSGGLSHDVPIPRLREATPEAAAYLVDKRRTPAEQQAREEQIYQAGQSFARGESPLMDLNPDLDRELLALFAKGDLGAFDTLSVEWLGEQGGSSIHEIRSWIAAHAAVQTAGPYQTESSFYQPIREWIIGFGVTTARTRGEGST</sequence>
<dbReference type="EMBL" id="FNBE01000023">
    <property type="protein sequence ID" value="SDH47108.1"/>
    <property type="molecule type" value="Genomic_DNA"/>
</dbReference>
<dbReference type="Proteomes" id="UP000198967">
    <property type="component" value="Unassembled WGS sequence"/>
</dbReference>
<dbReference type="InterPro" id="IPR004183">
    <property type="entry name" value="Xdiol_dOase_suB"/>
</dbReference>
<dbReference type="GO" id="GO:0016702">
    <property type="term" value="F:oxidoreductase activity, acting on single donors with incorporation of molecular oxygen, incorporation of two atoms of oxygen"/>
    <property type="evidence" value="ECO:0007669"/>
    <property type="project" value="UniProtKB-ARBA"/>
</dbReference>
<organism evidence="2 3">
    <name type="scientific">Pseudonocardia oroxyli</name>
    <dbReference type="NCBI Taxonomy" id="366584"/>
    <lineage>
        <taxon>Bacteria</taxon>
        <taxon>Bacillati</taxon>
        <taxon>Actinomycetota</taxon>
        <taxon>Actinomycetes</taxon>
        <taxon>Pseudonocardiales</taxon>
        <taxon>Pseudonocardiaceae</taxon>
        <taxon>Pseudonocardia</taxon>
    </lineage>
</organism>
<dbReference type="RefSeq" id="WP_093089542.1">
    <property type="nucleotide sequence ID" value="NZ_FNBE01000023.1"/>
</dbReference>
<dbReference type="GO" id="GO:0008198">
    <property type="term" value="F:ferrous iron binding"/>
    <property type="evidence" value="ECO:0007669"/>
    <property type="project" value="InterPro"/>
</dbReference>
<dbReference type="AlphaFoldDB" id="A0A1G8CNM6"/>
<reference evidence="2 3" key="1">
    <citation type="submission" date="2016-10" db="EMBL/GenBank/DDBJ databases">
        <authorList>
            <person name="de Groot N.N."/>
        </authorList>
    </citation>
    <scope>NUCLEOTIDE SEQUENCE [LARGE SCALE GENOMIC DNA]</scope>
    <source>
        <strain evidence="2 3">CGMCC 4.3143</strain>
    </source>
</reference>
<keyword evidence="2" id="KW-0223">Dioxygenase</keyword>
<dbReference type="NCBIfam" id="NF009910">
    <property type="entry name" value="PRK13370.1-4"/>
    <property type="match status" value="1"/>
</dbReference>
<keyword evidence="3" id="KW-1185">Reference proteome</keyword>
<evidence type="ECO:0000313" key="2">
    <source>
        <dbReference type="EMBL" id="SDH47108.1"/>
    </source>
</evidence>
<feature type="domain" description="Extradiol ring-cleavage dioxygenase class III enzyme subunit B" evidence="1">
    <location>
        <begin position="8"/>
        <end position="305"/>
    </location>
</feature>
<dbReference type="STRING" id="366584.SAMN05216377_12317"/>
<evidence type="ECO:0000313" key="3">
    <source>
        <dbReference type="Proteomes" id="UP000198967"/>
    </source>
</evidence>
<accession>A0A1G8CNM6</accession>